<dbReference type="OrthoDB" id="9812459at2"/>
<organism evidence="2 3">
    <name type="scientific">Roseibium aggregatum</name>
    <dbReference type="NCBI Taxonomy" id="187304"/>
    <lineage>
        <taxon>Bacteria</taxon>
        <taxon>Pseudomonadati</taxon>
        <taxon>Pseudomonadota</taxon>
        <taxon>Alphaproteobacteria</taxon>
        <taxon>Hyphomicrobiales</taxon>
        <taxon>Stappiaceae</taxon>
        <taxon>Roseibium</taxon>
    </lineage>
</organism>
<proteinExistence type="predicted"/>
<dbReference type="RefSeq" id="WP_023002960.1">
    <property type="nucleotide sequence ID" value="NZ_CP045617.1"/>
</dbReference>
<sequence length="150" mass="16849">MKDAIRLKHDGWVVVADGTKALFLTNAGTEHVPDLKVFRKETQDNPPNREQTADRPGRLSDGPQGHRSAVQEADWHALAEDDFAADLAQMLYKRAHKGKFDEIVLVAAPSVLGQVRKRLHKEVSDRVVAEIDKDLTNHPVDRIEKLVFGR</sequence>
<dbReference type="InterPro" id="IPR041374">
    <property type="entry name" value="BaeRF_family12"/>
</dbReference>
<dbReference type="Pfam" id="PF18856">
    <property type="entry name" value="baeRF_family12"/>
    <property type="match status" value="1"/>
</dbReference>
<dbReference type="STRING" id="187304.B0E33_14800"/>
<dbReference type="EMBL" id="CXST01000003">
    <property type="protein sequence ID" value="CTQ45963.1"/>
    <property type="molecule type" value="Genomic_DNA"/>
</dbReference>
<evidence type="ECO:0000256" key="1">
    <source>
        <dbReference type="SAM" id="MobiDB-lite"/>
    </source>
</evidence>
<evidence type="ECO:0000313" key="3">
    <source>
        <dbReference type="Proteomes" id="UP000048926"/>
    </source>
</evidence>
<protein>
    <submittedName>
        <fullName evidence="2">Protein required for attachment to host cells</fullName>
    </submittedName>
</protein>
<feature type="region of interest" description="Disordered" evidence="1">
    <location>
        <begin position="37"/>
        <end position="71"/>
    </location>
</feature>
<accession>A0A0M6Y8U8</accession>
<reference evidence="3" key="1">
    <citation type="submission" date="2015-07" db="EMBL/GenBank/DDBJ databases">
        <authorList>
            <person name="Rodrigo-Torres Lidia"/>
            <person name="Arahal R.David."/>
        </authorList>
    </citation>
    <scope>NUCLEOTIDE SEQUENCE [LARGE SCALE GENOMIC DNA]</scope>
    <source>
        <strain evidence="3">CECT 4801</strain>
    </source>
</reference>
<evidence type="ECO:0000313" key="2">
    <source>
        <dbReference type="EMBL" id="CTQ45963.1"/>
    </source>
</evidence>
<dbReference type="Proteomes" id="UP000048926">
    <property type="component" value="Unassembled WGS sequence"/>
</dbReference>
<dbReference type="KEGG" id="lagg:B0E33_14800"/>
<gene>
    <name evidence="2" type="ORF">LAL4801_04418</name>
</gene>
<keyword evidence="3" id="KW-1185">Reference proteome</keyword>
<dbReference type="AlphaFoldDB" id="A0A0M6Y8U8"/>
<name>A0A0M6Y8U8_9HYPH</name>